<dbReference type="KEGG" id="stae:HNV11_12700"/>
<dbReference type="SUPFAM" id="SSF109854">
    <property type="entry name" value="DinB/YfiT-like putative metalloenzymes"/>
    <property type="match status" value="1"/>
</dbReference>
<reference evidence="4 5" key="1">
    <citation type="submission" date="2020-05" db="EMBL/GenBank/DDBJ databases">
        <title>Genome sequencing of Spirosoma sp. TS118.</title>
        <authorList>
            <person name="Lee J.-H."/>
            <person name="Jeong S."/>
            <person name="Zhao L."/>
            <person name="Jung J.-H."/>
            <person name="Kim M.-K."/>
            <person name="Lim S."/>
        </authorList>
    </citation>
    <scope>NUCLEOTIDE SEQUENCE [LARGE SCALE GENOMIC DNA]</scope>
    <source>
        <strain evidence="4 5">TS118</strain>
    </source>
</reference>
<evidence type="ECO:0008006" key="6">
    <source>
        <dbReference type="Google" id="ProtNLM"/>
    </source>
</evidence>
<accession>A0A6M5YAE4</accession>
<dbReference type="InterPro" id="IPR007837">
    <property type="entry name" value="DinB"/>
</dbReference>
<dbReference type="Pfam" id="PF05163">
    <property type="entry name" value="DinB"/>
    <property type="match status" value="1"/>
</dbReference>
<dbReference type="AlphaFoldDB" id="A0A6M5YAE4"/>
<gene>
    <name evidence="4" type="ORF">HNV11_12700</name>
</gene>
<evidence type="ECO:0000313" key="4">
    <source>
        <dbReference type="EMBL" id="QJW90173.1"/>
    </source>
</evidence>
<dbReference type="PANTHER" id="PTHR37302:SF3">
    <property type="entry name" value="DAMAGE-INDUCIBLE PROTEIN DINB"/>
    <property type="match status" value="1"/>
</dbReference>
<feature type="binding site" evidence="3">
    <location>
        <position position="42"/>
    </location>
    <ligand>
        <name>a divalent metal cation</name>
        <dbReference type="ChEBI" id="CHEBI:60240"/>
    </ligand>
</feature>
<proteinExistence type="inferred from homology"/>
<evidence type="ECO:0000256" key="3">
    <source>
        <dbReference type="PIRSR" id="PIRSR607837-1"/>
    </source>
</evidence>
<evidence type="ECO:0000256" key="1">
    <source>
        <dbReference type="ARBA" id="ARBA00008635"/>
    </source>
</evidence>
<dbReference type="Proteomes" id="UP000502756">
    <property type="component" value="Chromosome"/>
</dbReference>
<name>A0A6M5YAE4_9BACT</name>
<keyword evidence="2 3" id="KW-0479">Metal-binding</keyword>
<keyword evidence="5" id="KW-1185">Reference proteome</keyword>
<dbReference type="PANTHER" id="PTHR37302">
    <property type="entry name" value="SLR1116 PROTEIN"/>
    <property type="match status" value="1"/>
</dbReference>
<evidence type="ECO:0000313" key="5">
    <source>
        <dbReference type="Proteomes" id="UP000502756"/>
    </source>
</evidence>
<organism evidence="4 5">
    <name type="scientific">Spirosoma taeanense</name>
    <dbReference type="NCBI Taxonomy" id="2735870"/>
    <lineage>
        <taxon>Bacteria</taxon>
        <taxon>Pseudomonadati</taxon>
        <taxon>Bacteroidota</taxon>
        <taxon>Cytophagia</taxon>
        <taxon>Cytophagales</taxon>
        <taxon>Cytophagaceae</taxon>
        <taxon>Spirosoma</taxon>
    </lineage>
</organism>
<dbReference type="RefSeq" id="WP_171740018.1">
    <property type="nucleotide sequence ID" value="NZ_CP053435.1"/>
</dbReference>
<evidence type="ECO:0000256" key="2">
    <source>
        <dbReference type="ARBA" id="ARBA00022723"/>
    </source>
</evidence>
<protein>
    <recommendedName>
        <fullName evidence="6">DinB family protein</fullName>
    </recommendedName>
</protein>
<comment type="similarity">
    <text evidence="1">Belongs to the DinB family.</text>
</comment>
<sequence>MISLVDEAKPDRIFELETRRGERFRMPLWQLMNHTVNYSTYHRGQLAKMVRMLEHKPVATDMVIYFQNGLLNRGKETISSSR</sequence>
<dbReference type="InterPro" id="IPR034660">
    <property type="entry name" value="DinB/YfiT-like"/>
</dbReference>
<dbReference type="EMBL" id="CP053435">
    <property type="protein sequence ID" value="QJW90173.1"/>
    <property type="molecule type" value="Genomic_DNA"/>
</dbReference>
<dbReference type="GO" id="GO:0046872">
    <property type="term" value="F:metal ion binding"/>
    <property type="evidence" value="ECO:0007669"/>
    <property type="project" value="UniProtKB-KW"/>
</dbReference>
<dbReference type="Gene3D" id="1.20.120.450">
    <property type="entry name" value="dinb family like domain"/>
    <property type="match status" value="1"/>
</dbReference>